<feature type="transmembrane region" description="Helical" evidence="1">
    <location>
        <begin position="7"/>
        <end position="26"/>
    </location>
</feature>
<accession>A0A7Y0A6J1</accession>
<gene>
    <name evidence="2" type="ORF">HHL20_09180</name>
</gene>
<sequence length="144" mass="16999">MNNIYKIYLLICFLFLTSCSNIHFLYENESLSNKIEGISKVLYDKYDLYKDEKSLIVFESNFNNVVKIINDNKIIFNRNIKTKPTLGFAAPCIINNFSDVSIFIDNKKKITLKPENINNYKFIYINKHGNRYSILFTNKAHSYR</sequence>
<reference evidence="2 3" key="1">
    <citation type="submission" date="2020-04" db="EMBL/GenBank/DDBJ databases">
        <title>Chryseobacterium sp. RJ-7-14 sp. nov., isolated from Jeju soil.</title>
        <authorList>
            <person name="Dahal R.H."/>
            <person name="Chaudhary D.K."/>
        </authorList>
    </citation>
    <scope>NUCLEOTIDE SEQUENCE [LARGE SCALE GENOMIC DNA]</scope>
    <source>
        <strain evidence="2 3">RJ-7-14</strain>
    </source>
</reference>
<proteinExistence type="predicted"/>
<dbReference type="EMBL" id="JABBGF010000001">
    <property type="protein sequence ID" value="NML57515.1"/>
    <property type="molecule type" value="Genomic_DNA"/>
</dbReference>
<protein>
    <recommendedName>
        <fullName evidence="4">Lipoprotein</fullName>
    </recommendedName>
</protein>
<keyword evidence="1" id="KW-0812">Transmembrane</keyword>
<evidence type="ECO:0000256" key="1">
    <source>
        <dbReference type="SAM" id="Phobius"/>
    </source>
</evidence>
<evidence type="ECO:0000313" key="2">
    <source>
        <dbReference type="EMBL" id="NML57515.1"/>
    </source>
</evidence>
<keyword evidence="1" id="KW-0472">Membrane</keyword>
<dbReference type="AlphaFoldDB" id="A0A7Y0A6J1"/>
<keyword evidence="1" id="KW-1133">Transmembrane helix</keyword>
<evidence type="ECO:0008006" key="4">
    <source>
        <dbReference type="Google" id="ProtNLM"/>
    </source>
</evidence>
<organism evidence="2 3">
    <name type="scientific">Chryseobacterium cheonjiense</name>
    <dbReference type="NCBI Taxonomy" id="2728845"/>
    <lineage>
        <taxon>Bacteria</taxon>
        <taxon>Pseudomonadati</taxon>
        <taxon>Bacteroidota</taxon>
        <taxon>Flavobacteriia</taxon>
        <taxon>Flavobacteriales</taxon>
        <taxon>Weeksellaceae</taxon>
        <taxon>Chryseobacterium group</taxon>
        <taxon>Chryseobacterium</taxon>
    </lineage>
</organism>
<comment type="caution">
    <text evidence="2">The sequence shown here is derived from an EMBL/GenBank/DDBJ whole genome shotgun (WGS) entry which is preliminary data.</text>
</comment>
<dbReference type="RefSeq" id="WP_169230832.1">
    <property type="nucleotide sequence ID" value="NZ_JABBGF010000001.1"/>
</dbReference>
<evidence type="ECO:0000313" key="3">
    <source>
        <dbReference type="Proteomes" id="UP000552615"/>
    </source>
</evidence>
<keyword evidence="3" id="KW-1185">Reference proteome</keyword>
<dbReference type="Proteomes" id="UP000552615">
    <property type="component" value="Unassembled WGS sequence"/>
</dbReference>
<dbReference type="PROSITE" id="PS51257">
    <property type="entry name" value="PROKAR_LIPOPROTEIN"/>
    <property type="match status" value="1"/>
</dbReference>
<name>A0A7Y0A6J1_9FLAO</name>